<keyword evidence="7" id="KW-1185">Reference proteome</keyword>
<dbReference type="EMBL" id="VEPZ02000505">
    <property type="protein sequence ID" value="KAE8723772.1"/>
    <property type="molecule type" value="Genomic_DNA"/>
</dbReference>
<dbReference type="Pfam" id="PF11718">
    <property type="entry name" value="CPSF73-100_C"/>
    <property type="match status" value="1"/>
</dbReference>
<keyword evidence="3" id="KW-0539">Nucleus</keyword>
<comment type="caution">
    <text evidence="6">The sequence shown here is derived from an EMBL/GenBank/DDBJ whole genome shotgun (WGS) entry which is preliminary data.</text>
</comment>
<evidence type="ECO:0000256" key="2">
    <source>
        <dbReference type="ARBA" id="ARBA00022664"/>
    </source>
</evidence>
<proteinExistence type="predicted"/>
<sequence>MSGKYNDNWPDRHTFYIEQWNQRDQSLPPRQDITPLDLDFDYSPYLRNYEANGKPYLTTTKERGECICAEEYYYTSQASEWDHILYGHQSQVEAVTTMMVSNVISQSPDFEGGSQSVLSTPPRRTRQVPVAARLLVDSTTIFEFERSRHVDVVSDSVMSLVLNITREIPKIVVESEDVKTEEENGKKAEKVIQALLFSLFGDVKLGENGKVLITVDGNVAHLDKQSGDVESENEGLKERVKTAFR</sequence>
<evidence type="ECO:0000259" key="5">
    <source>
        <dbReference type="Pfam" id="PF11718"/>
    </source>
</evidence>
<gene>
    <name evidence="6" type="ORF">F3Y22_tig00011761pilonHSYRG00179</name>
</gene>
<dbReference type="GO" id="GO:0005634">
    <property type="term" value="C:nucleus"/>
    <property type="evidence" value="ECO:0007669"/>
    <property type="project" value="UniProtKB-SubCell"/>
</dbReference>
<accession>A0A6A3C9C2</accession>
<dbReference type="AlphaFoldDB" id="A0A6A3C9C2"/>
<evidence type="ECO:0000256" key="3">
    <source>
        <dbReference type="ARBA" id="ARBA00023242"/>
    </source>
</evidence>
<dbReference type="InterPro" id="IPR021718">
    <property type="entry name" value="CPSF73-100_C"/>
</dbReference>
<protein>
    <recommendedName>
        <fullName evidence="5">Pre-mRNA 3'-end-processing endonuclease polyadenylation factor C-term domain-containing protein</fullName>
    </recommendedName>
</protein>
<evidence type="ECO:0000313" key="6">
    <source>
        <dbReference type="EMBL" id="KAE8723772.1"/>
    </source>
</evidence>
<evidence type="ECO:0000256" key="1">
    <source>
        <dbReference type="ARBA" id="ARBA00004123"/>
    </source>
</evidence>
<organism evidence="6 7">
    <name type="scientific">Hibiscus syriacus</name>
    <name type="common">Rose of Sharon</name>
    <dbReference type="NCBI Taxonomy" id="106335"/>
    <lineage>
        <taxon>Eukaryota</taxon>
        <taxon>Viridiplantae</taxon>
        <taxon>Streptophyta</taxon>
        <taxon>Embryophyta</taxon>
        <taxon>Tracheophyta</taxon>
        <taxon>Spermatophyta</taxon>
        <taxon>Magnoliopsida</taxon>
        <taxon>eudicotyledons</taxon>
        <taxon>Gunneridae</taxon>
        <taxon>Pentapetalae</taxon>
        <taxon>rosids</taxon>
        <taxon>malvids</taxon>
        <taxon>Malvales</taxon>
        <taxon>Malvaceae</taxon>
        <taxon>Malvoideae</taxon>
        <taxon>Hibiscus</taxon>
    </lineage>
</organism>
<name>A0A6A3C9C2_HIBSY</name>
<comment type="subcellular location">
    <subcellularLocation>
        <location evidence="1">Nucleus</location>
    </subcellularLocation>
</comment>
<reference evidence="6" key="1">
    <citation type="submission" date="2019-09" db="EMBL/GenBank/DDBJ databases">
        <title>Draft genome information of white flower Hibiscus syriacus.</title>
        <authorList>
            <person name="Kim Y.-M."/>
        </authorList>
    </citation>
    <scope>NUCLEOTIDE SEQUENCE [LARGE SCALE GENOMIC DNA]</scope>
    <source>
        <strain evidence="6">YM2019G1</strain>
    </source>
</reference>
<feature type="compositionally biased region" description="Basic and acidic residues" evidence="4">
    <location>
        <begin position="234"/>
        <end position="245"/>
    </location>
</feature>
<evidence type="ECO:0000313" key="7">
    <source>
        <dbReference type="Proteomes" id="UP000436088"/>
    </source>
</evidence>
<dbReference type="GO" id="GO:0006397">
    <property type="term" value="P:mRNA processing"/>
    <property type="evidence" value="ECO:0007669"/>
    <property type="project" value="UniProtKB-KW"/>
</dbReference>
<dbReference type="Proteomes" id="UP000436088">
    <property type="component" value="Unassembled WGS sequence"/>
</dbReference>
<keyword evidence="2" id="KW-0507">mRNA processing</keyword>
<evidence type="ECO:0000256" key="4">
    <source>
        <dbReference type="SAM" id="MobiDB-lite"/>
    </source>
</evidence>
<feature type="domain" description="Pre-mRNA 3'-end-processing endonuclease polyadenylation factor C-term" evidence="5">
    <location>
        <begin position="138"/>
        <end position="244"/>
    </location>
</feature>
<feature type="region of interest" description="Disordered" evidence="4">
    <location>
        <begin position="224"/>
        <end position="245"/>
    </location>
</feature>